<dbReference type="InterPro" id="IPR013830">
    <property type="entry name" value="SGNH_hydro"/>
</dbReference>
<dbReference type="InterPro" id="IPR051532">
    <property type="entry name" value="Ester_Hydrolysis_Enzymes"/>
</dbReference>
<proteinExistence type="predicted"/>
<gene>
    <name evidence="2" type="primary">tesA</name>
    <name evidence="2" type="ORF">NCTC13294_00732</name>
</gene>
<evidence type="ECO:0000259" key="1">
    <source>
        <dbReference type="Pfam" id="PF13472"/>
    </source>
</evidence>
<dbReference type="GO" id="GO:0106435">
    <property type="term" value="F:carboxylesterase activity"/>
    <property type="evidence" value="ECO:0007669"/>
    <property type="project" value="UniProtKB-EC"/>
</dbReference>
<keyword evidence="2" id="KW-0378">Hydrolase</keyword>
<dbReference type="GO" id="GO:0004622">
    <property type="term" value="F:phosphatidylcholine lysophospholipase activity"/>
    <property type="evidence" value="ECO:0007669"/>
    <property type="project" value="TreeGrafter"/>
</dbReference>
<dbReference type="Pfam" id="PF13472">
    <property type="entry name" value="Lipase_GDSL_2"/>
    <property type="match status" value="1"/>
</dbReference>
<sequence>MPTRRQTLTLLAALSLAACSRRRKHAGLPRGSTVLALGDSLTYGFGANPDEAYPPRLAAMSGWHIINAGQSGDTSSGALARLPPLLREHNPRLVIISIGGNDFLQRLPEQETRTNITAIIAACRDAGADIILVGEPGISLGAALGYPGDHNLYADIAAAERVPYYQGGWSKVLGKDTLKSDQIHPNAAGYAAFTENFAAWLREEGWLR</sequence>
<dbReference type="RefSeq" id="WP_115610966.1">
    <property type="nucleotide sequence ID" value="NZ_JBHLZC010000001.1"/>
</dbReference>
<accession>A0A381E2W7</accession>
<protein>
    <submittedName>
        <fullName evidence="2">Esterase TesA</fullName>
        <ecNumber evidence="2">3.1.1.1</ecNumber>
    </submittedName>
</protein>
<evidence type="ECO:0000313" key="3">
    <source>
        <dbReference type="Proteomes" id="UP000254572"/>
    </source>
</evidence>
<keyword evidence="3" id="KW-1185">Reference proteome</keyword>
<feature type="domain" description="SGNH hydrolase-type esterase" evidence="1">
    <location>
        <begin position="36"/>
        <end position="192"/>
    </location>
</feature>
<dbReference type="InterPro" id="IPR036514">
    <property type="entry name" value="SGNH_hydro_sf"/>
</dbReference>
<organism evidence="2 3">
    <name type="scientific">Cardiobacterium valvarum</name>
    <dbReference type="NCBI Taxonomy" id="194702"/>
    <lineage>
        <taxon>Bacteria</taxon>
        <taxon>Pseudomonadati</taxon>
        <taxon>Pseudomonadota</taxon>
        <taxon>Gammaproteobacteria</taxon>
        <taxon>Cardiobacteriales</taxon>
        <taxon>Cardiobacteriaceae</taxon>
        <taxon>Cardiobacterium</taxon>
    </lineage>
</organism>
<dbReference type="OrthoDB" id="9786188at2"/>
<name>A0A381E2W7_9GAMM</name>
<evidence type="ECO:0000313" key="2">
    <source>
        <dbReference type="EMBL" id="SUX20400.1"/>
    </source>
</evidence>
<dbReference type="PROSITE" id="PS51257">
    <property type="entry name" value="PROKAR_LIPOPROTEIN"/>
    <property type="match status" value="1"/>
</dbReference>
<dbReference type="Proteomes" id="UP000254572">
    <property type="component" value="Unassembled WGS sequence"/>
</dbReference>
<dbReference type="AlphaFoldDB" id="A0A381E2W7"/>
<dbReference type="Gene3D" id="3.40.50.1110">
    <property type="entry name" value="SGNH hydrolase"/>
    <property type="match status" value="1"/>
</dbReference>
<reference evidence="2 3" key="1">
    <citation type="submission" date="2018-06" db="EMBL/GenBank/DDBJ databases">
        <authorList>
            <consortium name="Pathogen Informatics"/>
            <person name="Doyle S."/>
        </authorList>
    </citation>
    <scope>NUCLEOTIDE SEQUENCE [LARGE SCALE GENOMIC DNA]</scope>
    <source>
        <strain evidence="2 3">NCTC13294</strain>
    </source>
</reference>
<dbReference type="EMBL" id="UFUW01000001">
    <property type="protein sequence ID" value="SUX20400.1"/>
    <property type="molecule type" value="Genomic_DNA"/>
</dbReference>
<dbReference type="PANTHER" id="PTHR30383:SF24">
    <property type="entry name" value="THIOESTERASE 1_PROTEASE 1_LYSOPHOSPHOLIPASE L1"/>
    <property type="match status" value="1"/>
</dbReference>
<dbReference type="EC" id="3.1.1.1" evidence="2"/>
<dbReference type="PANTHER" id="PTHR30383">
    <property type="entry name" value="THIOESTERASE 1/PROTEASE 1/LYSOPHOSPHOLIPASE L1"/>
    <property type="match status" value="1"/>
</dbReference>
<dbReference type="SUPFAM" id="SSF52266">
    <property type="entry name" value="SGNH hydrolase"/>
    <property type="match status" value="1"/>
</dbReference>